<accession>A0A4P9VK55</accession>
<dbReference type="Gene3D" id="3.40.30.10">
    <property type="entry name" value="Glutaredoxin"/>
    <property type="match status" value="1"/>
</dbReference>
<dbReference type="SUPFAM" id="SSF50156">
    <property type="entry name" value="PDZ domain-like"/>
    <property type="match status" value="1"/>
</dbReference>
<evidence type="ECO:0008006" key="3">
    <source>
        <dbReference type="Google" id="ProtNLM"/>
    </source>
</evidence>
<protein>
    <recommendedName>
        <fullName evidence="3">PDZ domain-containing protein</fullName>
    </recommendedName>
</protein>
<organism evidence="1 2">
    <name type="scientific">Zooshikella ganghwensis</name>
    <dbReference type="NCBI Taxonomy" id="202772"/>
    <lineage>
        <taxon>Bacteria</taxon>
        <taxon>Pseudomonadati</taxon>
        <taxon>Pseudomonadota</taxon>
        <taxon>Gammaproteobacteria</taxon>
        <taxon>Oceanospirillales</taxon>
        <taxon>Zooshikellaceae</taxon>
        <taxon>Zooshikella</taxon>
    </lineage>
</organism>
<evidence type="ECO:0000313" key="1">
    <source>
        <dbReference type="EMBL" id="RDH43633.1"/>
    </source>
</evidence>
<dbReference type="InterPro" id="IPR036249">
    <property type="entry name" value="Thioredoxin-like_sf"/>
</dbReference>
<gene>
    <name evidence="1" type="ORF">B9G39_09355</name>
</gene>
<sequence length="409" mass="47776">MINTSVGPITQSIHRESTCIDSTQALEIKRIASNSPASQLNLQPGDLIWQVNHQPASEVDLLEESYQSSHIHYWLYSRQSNATMEISAPSTPLGFHCEKTSTAIVNHWQQGLFDWQDLFILWNRREWDNLLLCCDYYYRPLVIRSFLRWLKMEQRFNATHLFRGAALFEKEQLAKGVRLIDQYVKHCINIYSSAFMSVASLYLAFWSKQCGHWQDWLKWLQCADFFSQGKITRIMQTVTMEARIEPIAVVRWLNRPFPVSFNLPINANLPNQAHPKLNLELHALLQQMEHHQLLPVCLLASKRPNPTYNTLMKCYRTLYKHWGKALHPLIVITTYNDLQPPNQNQTYEQLCFKENIPIIFLADKHNHVASHLQLSHTPAFFLINHEGTVCFEGTQISPYDFWQTLSQIH</sequence>
<keyword evidence="2" id="KW-1185">Reference proteome</keyword>
<proteinExistence type="predicted"/>
<comment type="caution">
    <text evidence="1">The sequence shown here is derived from an EMBL/GenBank/DDBJ whole genome shotgun (WGS) entry which is preliminary data.</text>
</comment>
<dbReference type="SUPFAM" id="SSF52833">
    <property type="entry name" value="Thioredoxin-like"/>
    <property type="match status" value="1"/>
</dbReference>
<dbReference type="EMBL" id="NDXW01000001">
    <property type="protein sequence ID" value="RDH43633.1"/>
    <property type="molecule type" value="Genomic_DNA"/>
</dbReference>
<dbReference type="InterPro" id="IPR036034">
    <property type="entry name" value="PDZ_sf"/>
</dbReference>
<reference evidence="1 2" key="1">
    <citation type="submission" date="2017-04" db="EMBL/GenBank/DDBJ databases">
        <title>Draft genome sequence of Zooshikella ganghwensis VG4 isolated from Red Sea sediments.</title>
        <authorList>
            <person name="Rehman Z."/>
            <person name="Alam I."/>
            <person name="Kamau A."/>
            <person name="Bajic V."/>
            <person name="Leiknes T."/>
        </authorList>
    </citation>
    <scope>NUCLEOTIDE SEQUENCE [LARGE SCALE GENOMIC DNA]</scope>
    <source>
        <strain evidence="1 2">VG4</strain>
    </source>
</reference>
<name>A0A4P9VK55_9GAMM</name>
<evidence type="ECO:0000313" key="2">
    <source>
        <dbReference type="Proteomes" id="UP000257039"/>
    </source>
</evidence>
<dbReference type="Proteomes" id="UP000257039">
    <property type="component" value="Unassembled WGS sequence"/>
</dbReference>
<dbReference type="Gene3D" id="2.30.42.10">
    <property type="match status" value="1"/>
</dbReference>
<dbReference type="AlphaFoldDB" id="A0A4P9VK55"/>